<sequence length="45" mass="5056">MFPLDRAYWRSGWIEAEPAAFRAWVIDGNDTGTIAPRFARADTVG</sequence>
<name>A0A2N9AUB0_METEX</name>
<dbReference type="EMBL" id="LT962688">
    <property type="protein sequence ID" value="SOR30820.1"/>
    <property type="molecule type" value="Genomic_DNA"/>
</dbReference>
<protein>
    <submittedName>
        <fullName evidence="1">Uncharacterized protein</fullName>
    </submittedName>
</protein>
<dbReference type="Proteomes" id="UP000233769">
    <property type="component" value="Chromosome tk0001"/>
</dbReference>
<gene>
    <name evidence="1" type="ORF">TK0001_4218</name>
</gene>
<organism evidence="1 2">
    <name type="scientific">Methylorubrum extorquens</name>
    <name type="common">Methylobacterium dichloromethanicum</name>
    <name type="synonym">Methylobacterium extorquens</name>
    <dbReference type="NCBI Taxonomy" id="408"/>
    <lineage>
        <taxon>Bacteria</taxon>
        <taxon>Pseudomonadati</taxon>
        <taxon>Pseudomonadota</taxon>
        <taxon>Alphaproteobacteria</taxon>
        <taxon>Hyphomicrobiales</taxon>
        <taxon>Methylobacteriaceae</taxon>
        <taxon>Methylorubrum</taxon>
    </lineage>
</organism>
<reference evidence="2" key="1">
    <citation type="submission" date="2017-10" db="EMBL/GenBank/DDBJ databases">
        <authorList>
            <person name="Regsiter A."/>
            <person name="William W."/>
        </authorList>
    </citation>
    <scope>NUCLEOTIDE SEQUENCE [LARGE SCALE GENOMIC DNA]</scope>
</reference>
<evidence type="ECO:0000313" key="1">
    <source>
        <dbReference type="EMBL" id="SOR30820.1"/>
    </source>
</evidence>
<evidence type="ECO:0000313" key="2">
    <source>
        <dbReference type="Proteomes" id="UP000233769"/>
    </source>
</evidence>
<proteinExistence type="predicted"/>
<dbReference type="AlphaFoldDB" id="A0A2N9AUB0"/>
<accession>A0A2N9AUB0</accession>